<dbReference type="GO" id="GO:1990817">
    <property type="term" value="F:poly(A) RNA polymerase activity"/>
    <property type="evidence" value="ECO:0007669"/>
    <property type="project" value="UniProtKB-UniRule"/>
</dbReference>
<evidence type="ECO:0000256" key="3">
    <source>
        <dbReference type="ARBA" id="ARBA00022741"/>
    </source>
</evidence>
<keyword evidence="6 7" id="KW-0804">Transcription</keyword>
<dbReference type="AlphaFoldDB" id="A0A143WPX2"/>
<feature type="active site" evidence="7">
    <location>
        <position position="64"/>
    </location>
</feature>
<evidence type="ECO:0000256" key="6">
    <source>
        <dbReference type="ARBA" id="ARBA00023163"/>
    </source>
</evidence>
<gene>
    <name evidence="7 12" type="primary">pcnB</name>
    <name evidence="12" type="ORF">PMARG_ME00146</name>
</gene>
<keyword evidence="4 7" id="KW-0067">ATP-binding</keyword>
<dbReference type="InterPro" id="IPR010206">
    <property type="entry name" value="PolA_pol_I"/>
</dbReference>
<dbReference type="Proteomes" id="UP000095697">
    <property type="component" value="Chromosome I"/>
</dbReference>
<dbReference type="CDD" id="cd05398">
    <property type="entry name" value="NT_ClassII-CCAase"/>
    <property type="match status" value="1"/>
</dbReference>
<keyword evidence="13" id="KW-1185">Reference proteome</keyword>
<feature type="active site" evidence="7">
    <location>
        <position position="147"/>
    </location>
</feature>
<reference evidence="13" key="1">
    <citation type="submission" date="2016-01" db="EMBL/GenBank/DDBJ databases">
        <authorList>
            <person name="Husnik F."/>
        </authorList>
    </citation>
    <scope>NUCLEOTIDE SEQUENCE [LARGE SCALE GENOMIC DNA]</scope>
</reference>
<sequence length="407" mass="47866">MENTLKNYYQLKIIPRTKHSISRKKISNNTLKVLYSLKKAGYEAYLVGGSIRDMLLGKQPKDFDITTNATPEKMRKLFRNCILVGRRFRLARIIFFSEIIEVATFRGNNFTFESNKNIKDTSIISKHGMLLQDNIFGSIEEDAQRRDFSINSIYYNIVDFSLRDYTEGIKDLQQGTIRLIGDPETRYREDPVRMLRAIRFAAKLNMTISYETEEPIFRLSILLNNVAPTRLFEETLKLLYGGYGKATYKLLRKYKIFQLIFPLIRNHITNSNESYIELIINKELCHIDQQLQKNIKVNPAFLFAAILWYPLLEDTKKLIFEKKISYSNAFFLSINNIINKQCHTLAIPKKIIFYIKEIWKLQLSMNYYSSKNNSNLIEHPKFYIDYDFLNLRAKVANNIEVQQLSKL</sequence>
<evidence type="ECO:0000256" key="1">
    <source>
        <dbReference type="ARBA" id="ARBA00022664"/>
    </source>
</evidence>
<comment type="catalytic activity">
    <reaction evidence="7">
        <text>RNA(n) + ATP = RNA(n)-3'-adenine ribonucleotide + diphosphate</text>
        <dbReference type="Rhea" id="RHEA:11332"/>
        <dbReference type="Rhea" id="RHEA-COMP:14527"/>
        <dbReference type="Rhea" id="RHEA-COMP:17347"/>
        <dbReference type="ChEBI" id="CHEBI:30616"/>
        <dbReference type="ChEBI" id="CHEBI:33019"/>
        <dbReference type="ChEBI" id="CHEBI:140395"/>
        <dbReference type="ChEBI" id="CHEBI:173115"/>
        <dbReference type="EC" id="2.7.7.19"/>
    </reaction>
</comment>
<evidence type="ECO:0000259" key="9">
    <source>
        <dbReference type="Pfam" id="PF01743"/>
    </source>
</evidence>
<dbReference type="KEGG" id="cmik:PMARG_ME00146"/>
<dbReference type="InterPro" id="IPR025866">
    <property type="entry name" value="PolyA_pol_arg_C_dom"/>
</dbReference>
<dbReference type="Pfam" id="PF12627">
    <property type="entry name" value="PolyA_pol_RNAbd"/>
    <property type="match status" value="1"/>
</dbReference>
<evidence type="ECO:0000256" key="8">
    <source>
        <dbReference type="RuleBase" id="RU003953"/>
    </source>
</evidence>
<proteinExistence type="inferred from homology"/>
<dbReference type="InterPro" id="IPR002646">
    <property type="entry name" value="PolA_pol_head_dom"/>
</dbReference>
<evidence type="ECO:0000259" key="10">
    <source>
        <dbReference type="Pfam" id="PF12626"/>
    </source>
</evidence>
<dbReference type="GO" id="GO:0005524">
    <property type="term" value="F:ATP binding"/>
    <property type="evidence" value="ECO:0007669"/>
    <property type="project" value="UniProtKB-UniRule"/>
</dbReference>
<dbReference type="HAMAP" id="MF_00957">
    <property type="entry name" value="PolyA_pol"/>
    <property type="match status" value="1"/>
</dbReference>
<dbReference type="Gene3D" id="1.10.3090.10">
    <property type="entry name" value="cca-adding enzyme, domain 2"/>
    <property type="match status" value="1"/>
</dbReference>
<dbReference type="RefSeq" id="WP_067569246.1">
    <property type="nucleotide sequence ID" value="NZ_LN999831.1"/>
</dbReference>
<comment type="similarity">
    <text evidence="7 8">Belongs to the tRNA nucleotidyltransferase/poly(A) polymerase family.</text>
</comment>
<comment type="function">
    <text evidence="7">Adds poly(A) tail to the 3' end of many RNAs, which usually targets these RNAs for decay. Plays a significant role in the global control of gene expression, through influencing the rate of transcript degradation, and in the general RNA quality control.</text>
</comment>
<evidence type="ECO:0000256" key="7">
    <source>
        <dbReference type="HAMAP-Rule" id="MF_00957"/>
    </source>
</evidence>
<evidence type="ECO:0000313" key="13">
    <source>
        <dbReference type="Proteomes" id="UP000095697"/>
    </source>
</evidence>
<name>A0A143WPX2_9ENTR</name>
<keyword evidence="3 7" id="KW-0547">Nucleotide-binding</keyword>
<feature type="domain" description="Poly A polymerase head" evidence="9">
    <location>
        <begin position="44"/>
        <end position="178"/>
    </location>
</feature>
<dbReference type="PANTHER" id="PTHR43051">
    <property type="entry name" value="POLYNUCLEOTIDE ADENYLYLTRANSFERASE FAMILY PROTEIN"/>
    <property type="match status" value="1"/>
</dbReference>
<feature type="active site" evidence="7">
    <location>
        <position position="62"/>
    </location>
</feature>
<keyword evidence="1 7" id="KW-0507">mRNA processing</keyword>
<dbReference type="STRING" id="1778264.PMARG_ME00146"/>
<dbReference type="SUPFAM" id="SSF81891">
    <property type="entry name" value="Poly A polymerase C-terminal region-like"/>
    <property type="match status" value="1"/>
</dbReference>
<dbReference type="Gene3D" id="3.30.460.10">
    <property type="entry name" value="Beta Polymerase, domain 2"/>
    <property type="match status" value="1"/>
</dbReference>
<evidence type="ECO:0000256" key="4">
    <source>
        <dbReference type="ARBA" id="ARBA00022840"/>
    </source>
</evidence>
<evidence type="ECO:0000313" key="12">
    <source>
        <dbReference type="EMBL" id="CUX95805.1"/>
    </source>
</evidence>
<dbReference type="GO" id="GO:0003723">
    <property type="term" value="F:RNA binding"/>
    <property type="evidence" value="ECO:0007669"/>
    <property type="project" value="UniProtKB-UniRule"/>
</dbReference>
<feature type="domain" description="Polymerase A arginine-rich C-terminal" evidence="10">
    <location>
        <begin position="325"/>
        <end position="397"/>
    </location>
</feature>
<dbReference type="GO" id="GO:0006397">
    <property type="term" value="P:mRNA processing"/>
    <property type="evidence" value="ECO:0007669"/>
    <property type="project" value="UniProtKB-KW"/>
</dbReference>
<protein>
    <recommendedName>
        <fullName evidence="7">Poly(A) polymerase I</fullName>
        <shortName evidence="7">PAP I</shortName>
        <ecNumber evidence="7">2.7.7.19</ecNumber>
    </recommendedName>
</protein>
<dbReference type="FunFam" id="3.30.460.10:FF:000035">
    <property type="entry name" value="Poly(A) polymerase I"/>
    <property type="match status" value="1"/>
</dbReference>
<keyword evidence="5 7" id="KW-0694">RNA-binding</keyword>
<accession>A0A143WPX2</accession>
<dbReference type="Pfam" id="PF12626">
    <property type="entry name" value="PolyA_pol_arg_C"/>
    <property type="match status" value="1"/>
</dbReference>
<dbReference type="EC" id="2.7.7.19" evidence="7"/>
<dbReference type="Pfam" id="PF01743">
    <property type="entry name" value="PolyA_pol"/>
    <property type="match status" value="1"/>
</dbReference>
<dbReference type="InterPro" id="IPR032828">
    <property type="entry name" value="PolyA_RNA-bd"/>
</dbReference>
<dbReference type="NCBIfam" id="TIGR01942">
    <property type="entry name" value="pcnB"/>
    <property type="match status" value="1"/>
</dbReference>
<dbReference type="PANTHER" id="PTHR43051:SF1">
    <property type="entry name" value="POLYNUCLEOTIDE ADENYLYLTRANSFERASE FAMILY PROTEIN"/>
    <property type="match status" value="1"/>
</dbReference>
<organism evidence="12 13">
    <name type="scientific">Candidatus Mikella endobia</name>
    <dbReference type="NCBI Taxonomy" id="1778264"/>
    <lineage>
        <taxon>Bacteria</taxon>
        <taxon>Pseudomonadati</taxon>
        <taxon>Pseudomonadota</taxon>
        <taxon>Gammaproteobacteria</taxon>
        <taxon>Enterobacterales</taxon>
        <taxon>Enterobacteriaceae</taxon>
        <taxon>Candidatus Mikella</taxon>
    </lineage>
</organism>
<dbReference type="GO" id="GO:0043633">
    <property type="term" value="P:polyadenylation-dependent RNA catabolic process"/>
    <property type="evidence" value="ECO:0007669"/>
    <property type="project" value="InterPro"/>
</dbReference>
<dbReference type="SUPFAM" id="SSF81301">
    <property type="entry name" value="Nucleotidyltransferase"/>
    <property type="match status" value="1"/>
</dbReference>
<keyword evidence="12" id="KW-0548">Nucleotidyltransferase</keyword>
<evidence type="ECO:0000259" key="11">
    <source>
        <dbReference type="Pfam" id="PF12627"/>
    </source>
</evidence>
<keyword evidence="2 7" id="KW-0808">Transferase</keyword>
<dbReference type="OrthoDB" id="9805698at2"/>
<dbReference type="InterPro" id="IPR052191">
    <property type="entry name" value="tRNA_ntf/polyA_polymerase_I"/>
</dbReference>
<dbReference type="PATRIC" id="fig|1778264.3.peg.135"/>
<evidence type="ECO:0000256" key="5">
    <source>
        <dbReference type="ARBA" id="ARBA00022884"/>
    </source>
</evidence>
<dbReference type="EMBL" id="LN999831">
    <property type="protein sequence ID" value="CUX95805.1"/>
    <property type="molecule type" value="Genomic_DNA"/>
</dbReference>
<dbReference type="InterPro" id="IPR043519">
    <property type="entry name" value="NT_sf"/>
</dbReference>
<evidence type="ECO:0000256" key="2">
    <source>
        <dbReference type="ARBA" id="ARBA00022679"/>
    </source>
</evidence>
<feature type="domain" description="tRNA nucleotidyltransferase/poly(A) polymerase RNA and SrmB- binding" evidence="11">
    <location>
        <begin position="205"/>
        <end position="264"/>
    </location>
</feature>